<evidence type="ECO:0000313" key="5">
    <source>
        <dbReference type="EMBL" id="WXB96487.1"/>
    </source>
</evidence>
<dbReference type="Pfam" id="PF13377">
    <property type="entry name" value="Peripla_BP_3"/>
    <property type="match status" value="1"/>
</dbReference>
<evidence type="ECO:0000313" key="6">
    <source>
        <dbReference type="Proteomes" id="UP001377337"/>
    </source>
</evidence>
<organism evidence="5 6">
    <name type="scientific">Metabacillus sediminis</name>
    <dbReference type="NCBI Taxonomy" id="3117746"/>
    <lineage>
        <taxon>Bacteria</taxon>
        <taxon>Bacillati</taxon>
        <taxon>Bacillota</taxon>
        <taxon>Bacilli</taxon>
        <taxon>Bacillales</taxon>
        <taxon>Bacillaceae</taxon>
        <taxon>Metabacillus</taxon>
    </lineage>
</organism>
<dbReference type="SMART" id="SM00354">
    <property type="entry name" value="HTH_LACI"/>
    <property type="match status" value="1"/>
</dbReference>
<dbReference type="InterPro" id="IPR000843">
    <property type="entry name" value="HTH_LacI"/>
</dbReference>
<evidence type="ECO:0000259" key="4">
    <source>
        <dbReference type="PROSITE" id="PS50932"/>
    </source>
</evidence>
<dbReference type="GO" id="GO:0003677">
    <property type="term" value="F:DNA binding"/>
    <property type="evidence" value="ECO:0007669"/>
    <property type="project" value="UniProtKB-KW"/>
</dbReference>
<evidence type="ECO:0000256" key="2">
    <source>
        <dbReference type="ARBA" id="ARBA00023125"/>
    </source>
</evidence>
<dbReference type="CDD" id="cd06286">
    <property type="entry name" value="PBP1_CcpB-like"/>
    <property type="match status" value="1"/>
</dbReference>
<name>A0ABZ2NH05_9BACI</name>
<dbReference type="EMBL" id="CP147407">
    <property type="protein sequence ID" value="WXB96487.1"/>
    <property type="molecule type" value="Genomic_DNA"/>
</dbReference>
<dbReference type="InterPro" id="IPR028082">
    <property type="entry name" value="Peripla_BP_I"/>
</dbReference>
<keyword evidence="3" id="KW-0804">Transcription</keyword>
<dbReference type="SUPFAM" id="SSF47413">
    <property type="entry name" value="lambda repressor-like DNA-binding domains"/>
    <property type="match status" value="1"/>
</dbReference>
<keyword evidence="1" id="KW-0805">Transcription regulation</keyword>
<dbReference type="Pfam" id="PF00356">
    <property type="entry name" value="LacI"/>
    <property type="match status" value="1"/>
</dbReference>
<gene>
    <name evidence="5" type="ORF">WCV65_18430</name>
</gene>
<dbReference type="SUPFAM" id="SSF53822">
    <property type="entry name" value="Periplasmic binding protein-like I"/>
    <property type="match status" value="1"/>
</dbReference>
<dbReference type="Gene3D" id="3.40.50.2300">
    <property type="match status" value="2"/>
</dbReference>
<keyword evidence="6" id="KW-1185">Reference proteome</keyword>
<dbReference type="PANTHER" id="PTHR30146">
    <property type="entry name" value="LACI-RELATED TRANSCRIPTIONAL REPRESSOR"/>
    <property type="match status" value="1"/>
</dbReference>
<dbReference type="RefSeq" id="WP_035404689.1">
    <property type="nucleotide sequence ID" value="NZ_CP147407.1"/>
</dbReference>
<keyword evidence="2 5" id="KW-0238">DNA-binding</keyword>
<evidence type="ECO:0000256" key="3">
    <source>
        <dbReference type="ARBA" id="ARBA00023163"/>
    </source>
</evidence>
<sequence>MATITDVANLAGLSRSTVSRVMNNYPYVSEEKKRLVEEAMKKLNYYPNSSAQTLRSQKTDTIAVFIPMLTNPFFSYLLEGIDAVATENGFRLLVCQTRYDRKTERQFFNLVKSKQVDGIILTSIENDWSTVRDYMSYGPVVMCNEYDHESNTPNVRLDQVYGGYIGTRHLIDKGHKKIAFCQGSFRSFISKAREAGYRLAMKEAGLQIRDEYAFRIAADYHDGKEVLKKIAAMVERPTAIFTGSDQVAAGIVYEARHLGINVPEDLAVIGFDDQPIAEMTLPQLTTIRQPAHEIGERAMKLMLNLVLPEEDAPPMPEEPLKLEIIERSST</sequence>
<protein>
    <submittedName>
        <fullName evidence="5">LacI family DNA-binding transcriptional regulator</fullName>
    </submittedName>
</protein>
<dbReference type="Proteomes" id="UP001377337">
    <property type="component" value="Chromosome"/>
</dbReference>
<accession>A0ABZ2NH05</accession>
<reference evidence="5 6" key="1">
    <citation type="submission" date="2024-02" db="EMBL/GenBank/DDBJ databases">
        <title>Seven novel Bacillus-like species.</title>
        <authorList>
            <person name="Liu G."/>
        </authorList>
    </citation>
    <scope>NUCLEOTIDE SEQUENCE [LARGE SCALE GENOMIC DNA]</scope>
    <source>
        <strain evidence="5 6">FJAT-52054</strain>
    </source>
</reference>
<dbReference type="InterPro" id="IPR010982">
    <property type="entry name" value="Lambda_DNA-bd_dom_sf"/>
</dbReference>
<dbReference type="InterPro" id="IPR046335">
    <property type="entry name" value="LacI/GalR-like_sensor"/>
</dbReference>
<dbReference type="Gene3D" id="1.10.260.40">
    <property type="entry name" value="lambda repressor-like DNA-binding domains"/>
    <property type="match status" value="1"/>
</dbReference>
<proteinExistence type="predicted"/>
<feature type="domain" description="HTH lacI-type" evidence="4">
    <location>
        <begin position="2"/>
        <end position="56"/>
    </location>
</feature>
<evidence type="ECO:0000256" key="1">
    <source>
        <dbReference type="ARBA" id="ARBA00023015"/>
    </source>
</evidence>
<dbReference type="PROSITE" id="PS50932">
    <property type="entry name" value="HTH_LACI_2"/>
    <property type="match status" value="1"/>
</dbReference>
<dbReference type="PANTHER" id="PTHR30146:SF136">
    <property type="entry name" value="NTD BIOSYNTHESIS OPERON REGULATOR NTDR"/>
    <property type="match status" value="1"/>
</dbReference>
<dbReference type="CDD" id="cd01392">
    <property type="entry name" value="HTH_LacI"/>
    <property type="match status" value="1"/>
</dbReference>